<dbReference type="GO" id="GO:0008299">
    <property type="term" value="P:isoprenoid biosynthetic process"/>
    <property type="evidence" value="ECO:0007669"/>
    <property type="project" value="UniProtKB-UniRule"/>
</dbReference>
<keyword evidence="4 10" id="KW-0963">Cytoplasm</keyword>
<dbReference type="NCBIfam" id="NF002995">
    <property type="entry name" value="PRK03759.1"/>
    <property type="match status" value="1"/>
</dbReference>
<evidence type="ECO:0000256" key="5">
    <source>
        <dbReference type="ARBA" id="ARBA00022723"/>
    </source>
</evidence>
<dbReference type="GO" id="GO:0046872">
    <property type="term" value="F:metal ion binding"/>
    <property type="evidence" value="ECO:0007669"/>
    <property type="project" value="UniProtKB-KW"/>
</dbReference>
<comment type="cofactor">
    <cofactor evidence="10">
        <name>Mn(2+)</name>
        <dbReference type="ChEBI" id="CHEBI:29035"/>
    </cofactor>
    <text evidence="10">Binds 1 Mn(2+) ion per subunit.</text>
</comment>
<dbReference type="EMBL" id="VFPQ01000002">
    <property type="protein sequence ID" value="TQM72592.1"/>
    <property type="molecule type" value="Genomic_DNA"/>
</dbReference>
<dbReference type="GO" id="GO:0004452">
    <property type="term" value="F:isopentenyl-diphosphate delta-isomerase activity"/>
    <property type="evidence" value="ECO:0007669"/>
    <property type="project" value="UniProtKB-UniRule"/>
</dbReference>
<dbReference type="InterPro" id="IPR000086">
    <property type="entry name" value="NUDIX_hydrolase_dom"/>
</dbReference>
<accession>A0A543IPT5</accession>
<feature type="binding site" evidence="10">
    <location>
        <position position="25"/>
    </location>
    <ligand>
        <name>Mn(2+)</name>
        <dbReference type="ChEBI" id="CHEBI:29035"/>
    </ligand>
</feature>
<feature type="binding site" evidence="10">
    <location>
        <position position="69"/>
    </location>
    <ligand>
        <name>Mn(2+)</name>
        <dbReference type="ChEBI" id="CHEBI:29035"/>
    </ligand>
</feature>
<dbReference type="AlphaFoldDB" id="A0A543IPT5"/>
<feature type="active site" evidence="10 11">
    <location>
        <position position="67"/>
    </location>
</feature>
<dbReference type="InterPro" id="IPR011876">
    <property type="entry name" value="IsopentenylPP_isomerase_typ1"/>
</dbReference>
<feature type="binding site" evidence="10">
    <location>
        <position position="87"/>
    </location>
    <ligand>
        <name>Mg(2+)</name>
        <dbReference type="ChEBI" id="CHEBI:18420"/>
    </ligand>
</feature>
<evidence type="ECO:0000256" key="11">
    <source>
        <dbReference type="PIRSR" id="PIRSR018427-1"/>
    </source>
</evidence>
<evidence type="ECO:0000259" key="12">
    <source>
        <dbReference type="PROSITE" id="PS51462"/>
    </source>
</evidence>
<evidence type="ECO:0000256" key="6">
    <source>
        <dbReference type="ARBA" id="ARBA00022842"/>
    </source>
</evidence>
<dbReference type="Gene3D" id="3.90.79.10">
    <property type="entry name" value="Nucleoside Triphosphate Pyrophosphohydrolase"/>
    <property type="match status" value="1"/>
</dbReference>
<keyword evidence="6 10" id="KW-0460">Magnesium</keyword>
<dbReference type="RefSeq" id="WP_142262135.1">
    <property type="nucleotide sequence ID" value="NZ_BMPV01000002.1"/>
</dbReference>
<feature type="binding site" evidence="10">
    <location>
        <position position="116"/>
    </location>
    <ligand>
        <name>Mn(2+)</name>
        <dbReference type="ChEBI" id="CHEBI:29035"/>
    </ligand>
</feature>
<evidence type="ECO:0000256" key="2">
    <source>
        <dbReference type="ARBA" id="ARBA00007579"/>
    </source>
</evidence>
<comment type="similarity">
    <text evidence="2 10">Belongs to the IPP isomerase type 1 family.</text>
</comment>
<evidence type="ECO:0000313" key="13">
    <source>
        <dbReference type="EMBL" id="TQM72592.1"/>
    </source>
</evidence>
<dbReference type="EC" id="5.3.3.2" evidence="3 10"/>
<keyword evidence="14" id="KW-1185">Reference proteome</keyword>
<sequence length="210" mass="22356">MTEERVVLVDAAGQAVGSAPKSAVHGPRTPLHLAFSCYVFDDDGRVLLSRRAHHKITWPGVWTNSCCGHPLPGEPVAAAVARRLAFELGLEARSLDLLLPTFSYRATMENGTVEHELCPVYRAVTSGTPRPNPAEVADVRWLPWAEFAAAVRTGVLAPPADGTGPAPEAAPVSPWCRRQVPLLDRLGPDPLAWPVADESALPPAARAGLG</sequence>
<evidence type="ECO:0000313" key="14">
    <source>
        <dbReference type="Proteomes" id="UP000319213"/>
    </source>
</evidence>
<feature type="domain" description="Nudix hydrolase" evidence="12">
    <location>
        <begin position="30"/>
        <end position="178"/>
    </location>
</feature>
<feature type="active site" evidence="10 11">
    <location>
        <position position="116"/>
    </location>
</feature>
<keyword evidence="9 10" id="KW-0413">Isomerase</keyword>
<dbReference type="PROSITE" id="PS51462">
    <property type="entry name" value="NUDIX"/>
    <property type="match status" value="1"/>
</dbReference>
<evidence type="ECO:0000256" key="4">
    <source>
        <dbReference type="ARBA" id="ARBA00022490"/>
    </source>
</evidence>
<dbReference type="Pfam" id="PF00293">
    <property type="entry name" value="NUDIX"/>
    <property type="match status" value="1"/>
</dbReference>
<comment type="catalytic activity">
    <reaction evidence="10">
        <text>isopentenyl diphosphate = dimethylallyl diphosphate</text>
        <dbReference type="Rhea" id="RHEA:23284"/>
        <dbReference type="ChEBI" id="CHEBI:57623"/>
        <dbReference type="ChEBI" id="CHEBI:128769"/>
        <dbReference type="EC" id="5.3.3.2"/>
    </reaction>
</comment>
<dbReference type="InterPro" id="IPR056375">
    <property type="entry name" value="Idi_bact"/>
</dbReference>
<keyword evidence="5 10" id="KW-0479">Metal-binding</keyword>
<reference evidence="13 14" key="1">
    <citation type="submission" date="2019-06" db="EMBL/GenBank/DDBJ databases">
        <title>Sequencing the genomes of 1000 actinobacteria strains.</title>
        <authorList>
            <person name="Klenk H.-P."/>
        </authorList>
    </citation>
    <scope>NUCLEOTIDE SEQUENCE [LARGE SCALE GENOMIC DNA]</scope>
    <source>
        <strain evidence="13 14">DSM 43186</strain>
    </source>
</reference>
<dbReference type="InterPro" id="IPR015797">
    <property type="entry name" value="NUDIX_hydrolase-like_dom_sf"/>
</dbReference>
<dbReference type="Proteomes" id="UP000319213">
    <property type="component" value="Unassembled WGS sequence"/>
</dbReference>
<comment type="caution">
    <text evidence="13">The sequence shown here is derived from an EMBL/GenBank/DDBJ whole genome shotgun (WGS) entry which is preliminary data.</text>
</comment>
<evidence type="ECO:0000256" key="3">
    <source>
        <dbReference type="ARBA" id="ARBA00012057"/>
    </source>
</evidence>
<comment type="function">
    <text evidence="10">Catalyzes the 1,3-allylic rearrangement of the homoallylic substrate isopentenyl (IPP) to its highly electrophilic allylic isomer, dimethylallyl diphosphate (DMAPP).</text>
</comment>
<organism evidence="13 14">
    <name type="scientific">Thermopolyspora flexuosa</name>
    <dbReference type="NCBI Taxonomy" id="103836"/>
    <lineage>
        <taxon>Bacteria</taxon>
        <taxon>Bacillati</taxon>
        <taxon>Actinomycetota</taxon>
        <taxon>Actinomycetes</taxon>
        <taxon>Streptosporangiales</taxon>
        <taxon>Streptosporangiaceae</taxon>
        <taxon>Thermopolyspora</taxon>
    </lineage>
</organism>
<feature type="binding site" evidence="10">
    <location>
        <position position="114"/>
    </location>
    <ligand>
        <name>Mn(2+)</name>
        <dbReference type="ChEBI" id="CHEBI:29035"/>
    </ligand>
</feature>
<comment type="subcellular location">
    <subcellularLocation>
        <location evidence="10">Cytoplasm</location>
    </subcellularLocation>
</comment>
<evidence type="ECO:0000256" key="7">
    <source>
        <dbReference type="ARBA" id="ARBA00023211"/>
    </source>
</evidence>
<gene>
    <name evidence="10" type="primary">idi</name>
    <name evidence="13" type="ORF">FHX40_4742</name>
</gene>
<name>A0A543IPT5_9ACTN</name>
<evidence type="ECO:0000256" key="1">
    <source>
        <dbReference type="ARBA" id="ARBA00004826"/>
    </source>
</evidence>
<evidence type="ECO:0000256" key="9">
    <source>
        <dbReference type="ARBA" id="ARBA00023235"/>
    </source>
</evidence>
<dbReference type="PIRSF" id="PIRSF018427">
    <property type="entry name" value="Isopntndiph_ism"/>
    <property type="match status" value="1"/>
</dbReference>
<dbReference type="CDD" id="cd02885">
    <property type="entry name" value="NUDIX_IPP_Isomerase"/>
    <property type="match status" value="1"/>
</dbReference>
<evidence type="ECO:0000256" key="10">
    <source>
        <dbReference type="HAMAP-Rule" id="MF_00202"/>
    </source>
</evidence>
<dbReference type="GO" id="GO:0005737">
    <property type="term" value="C:cytoplasm"/>
    <property type="evidence" value="ECO:0007669"/>
    <property type="project" value="UniProtKB-SubCell"/>
</dbReference>
<comment type="cofactor">
    <cofactor evidence="10">
        <name>Mg(2+)</name>
        <dbReference type="ChEBI" id="CHEBI:18420"/>
    </cofactor>
    <text evidence="10">Binds 1 Mg(2+) ion per subunit. The magnesium ion binds only when substrate is bound.</text>
</comment>
<evidence type="ECO:0000256" key="8">
    <source>
        <dbReference type="ARBA" id="ARBA00023229"/>
    </source>
</evidence>
<proteinExistence type="inferred from homology"/>
<dbReference type="PANTHER" id="PTHR10885">
    <property type="entry name" value="ISOPENTENYL-DIPHOSPHATE DELTA-ISOMERASE"/>
    <property type="match status" value="1"/>
</dbReference>
<comment type="pathway">
    <text evidence="1 10">Isoprenoid biosynthesis; dimethylallyl diphosphate biosynthesis; dimethylallyl diphosphate from isopentenyl diphosphate: step 1/1.</text>
</comment>
<protein>
    <recommendedName>
        <fullName evidence="3 10">Isopentenyl-diphosphate Delta-isomerase</fullName>
        <shortName evidence="10">IPP isomerase</shortName>
        <ecNumber evidence="3 10">5.3.3.2</ecNumber>
    </recommendedName>
    <alternativeName>
        <fullName evidence="10">IPP:DMAPP isomerase</fullName>
    </alternativeName>
    <alternativeName>
        <fullName evidence="10">Isopentenyl pyrophosphate isomerase</fullName>
    </alternativeName>
</protein>
<dbReference type="HAMAP" id="MF_00202">
    <property type="entry name" value="Idi"/>
    <property type="match status" value="1"/>
</dbReference>
<feature type="binding site" evidence="10">
    <location>
        <position position="32"/>
    </location>
    <ligand>
        <name>Mn(2+)</name>
        <dbReference type="ChEBI" id="CHEBI:29035"/>
    </ligand>
</feature>
<keyword evidence="7 10" id="KW-0464">Manganese</keyword>
<dbReference type="OrthoDB" id="9809458at2"/>
<dbReference type="NCBIfam" id="TIGR02150">
    <property type="entry name" value="IPP_isom_1"/>
    <property type="match status" value="1"/>
</dbReference>
<dbReference type="PANTHER" id="PTHR10885:SF0">
    <property type="entry name" value="ISOPENTENYL-DIPHOSPHATE DELTA-ISOMERASE"/>
    <property type="match status" value="1"/>
</dbReference>
<dbReference type="SUPFAM" id="SSF55811">
    <property type="entry name" value="Nudix"/>
    <property type="match status" value="1"/>
</dbReference>
<keyword evidence="8 10" id="KW-0414">Isoprene biosynthesis</keyword>
<dbReference type="GO" id="GO:0050992">
    <property type="term" value="P:dimethylallyl diphosphate biosynthetic process"/>
    <property type="evidence" value="ECO:0007669"/>
    <property type="project" value="UniProtKB-UniRule"/>
</dbReference>
<dbReference type="UniPathway" id="UPA00059">
    <property type="reaction ID" value="UER00104"/>
</dbReference>